<evidence type="ECO:0000256" key="1">
    <source>
        <dbReference type="SAM" id="SignalP"/>
    </source>
</evidence>
<name>A0A9N9ZLB6_9HYPO</name>
<proteinExistence type="predicted"/>
<comment type="caution">
    <text evidence="2">The sequence shown here is derived from an EMBL/GenBank/DDBJ whole genome shotgun (WGS) entry which is preliminary data.</text>
</comment>
<gene>
    <name evidence="2" type="ORF">CSOL1703_00007436</name>
</gene>
<accession>A0A9N9ZLB6</accession>
<reference evidence="2 3" key="2">
    <citation type="submission" date="2021-10" db="EMBL/GenBank/DDBJ databases">
        <authorList>
            <person name="Piombo E."/>
        </authorList>
    </citation>
    <scope>NUCLEOTIDE SEQUENCE [LARGE SCALE GENOMIC DNA]</scope>
</reference>
<dbReference type="OrthoDB" id="10349302at2759"/>
<dbReference type="EMBL" id="CABFOC020000074">
    <property type="protein sequence ID" value="CAH0057648.1"/>
    <property type="molecule type" value="Genomic_DNA"/>
</dbReference>
<sequence length="171" mass="19449">MPGYKFICKGLVALCFLVQAYANNSDLDNPRFIGYFIDAGKTSDSSKFVSKQQMKNVYLIYRSVETMTAPSSLYTKFTTSGDYAGPCPRSGSNCQVNTMCENGTLSGPDITNVACEYRISRTEYFIDNEYLLGQSFDRCLYRNAVDFRISRTNDLHERPPRQKHIGSRHRL</sequence>
<feature type="chain" id="PRO_5040133014" evidence="1">
    <location>
        <begin position="23"/>
        <end position="171"/>
    </location>
</feature>
<reference evidence="3" key="1">
    <citation type="submission" date="2019-06" db="EMBL/GenBank/DDBJ databases">
        <authorList>
            <person name="Broberg M."/>
        </authorList>
    </citation>
    <scope>NUCLEOTIDE SEQUENCE [LARGE SCALE GENOMIC DNA]</scope>
</reference>
<evidence type="ECO:0000313" key="3">
    <source>
        <dbReference type="Proteomes" id="UP000775872"/>
    </source>
</evidence>
<dbReference type="Proteomes" id="UP000775872">
    <property type="component" value="Unassembled WGS sequence"/>
</dbReference>
<keyword evidence="1" id="KW-0732">Signal</keyword>
<protein>
    <submittedName>
        <fullName evidence="2">Uncharacterized protein</fullName>
    </submittedName>
</protein>
<evidence type="ECO:0000313" key="2">
    <source>
        <dbReference type="EMBL" id="CAH0057648.1"/>
    </source>
</evidence>
<feature type="signal peptide" evidence="1">
    <location>
        <begin position="1"/>
        <end position="22"/>
    </location>
</feature>
<organism evidence="2 3">
    <name type="scientific">Clonostachys solani</name>
    <dbReference type="NCBI Taxonomy" id="160281"/>
    <lineage>
        <taxon>Eukaryota</taxon>
        <taxon>Fungi</taxon>
        <taxon>Dikarya</taxon>
        <taxon>Ascomycota</taxon>
        <taxon>Pezizomycotina</taxon>
        <taxon>Sordariomycetes</taxon>
        <taxon>Hypocreomycetidae</taxon>
        <taxon>Hypocreales</taxon>
        <taxon>Bionectriaceae</taxon>
        <taxon>Clonostachys</taxon>
    </lineage>
</organism>
<dbReference type="AlphaFoldDB" id="A0A9N9ZLB6"/>
<keyword evidence="3" id="KW-1185">Reference proteome</keyword>